<dbReference type="AlphaFoldDB" id="A0A9X1HY33"/>
<comment type="caution">
    <text evidence="2">The sequence shown here is derived from an EMBL/GenBank/DDBJ whole genome shotgun (WGS) entry which is preliminary data.</text>
</comment>
<organism evidence="2 3">
    <name type="scientific">Fulvivirga sedimenti</name>
    <dbReference type="NCBI Taxonomy" id="2879465"/>
    <lineage>
        <taxon>Bacteria</taxon>
        <taxon>Pseudomonadati</taxon>
        <taxon>Bacteroidota</taxon>
        <taxon>Cytophagia</taxon>
        <taxon>Cytophagales</taxon>
        <taxon>Fulvivirgaceae</taxon>
        <taxon>Fulvivirga</taxon>
    </lineage>
</organism>
<feature type="signal peptide" evidence="1">
    <location>
        <begin position="1"/>
        <end position="20"/>
    </location>
</feature>
<evidence type="ECO:0000256" key="1">
    <source>
        <dbReference type="SAM" id="SignalP"/>
    </source>
</evidence>
<dbReference type="RefSeq" id="WP_225699713.1">
    <property type="nucleotide sequence ID" value="NZ_JAIXNE010000007.1"/>
</dbReference>
<name>A0A9X1HY33_9BACT</name>
<dbReference type="Proteomes" id="UP001139409">
    <property type="component" value="Unassembled WGS sequence"/>
</dbReference>
<dbReference type="InterPro" id="IPR011250">
    <property type="entry name" value="OMP/PagP_B-barrel"/>
</dbReference>
<keyword evidence="3" id="KW-1185">Reference proteome</keyword>
<accession>A0A9X1HY33</accession>
<evidence type="ECO:0000313" key="2">
    <source>
        <dbReference type="EMBL" id="MCA6078852.1"/>
    </source>
</evidence>
<gene>
    <name evidence="2" type="ORF">LDX50_28515</name>
</gene>
<feature type="chain" id="PRO_5040790049" evidence="1">
    <location>
        <begin position="21"/>
        <end position="159"/>
    </location>
</feature>
<dbReference type="EMBL" id="JAIXNE010000007">
    <property type="protein sequence ID" value="MCA6078852.1"/>
    <property type="molecule type" value="Genomic_DNA"/>
</dbReference>
<keyword evidence="1" id="KW-0732">Signal</keyword>
<sequence>MKRILLTVAVVLSLALAGQAQTRLGAGLAWGSEVDDLGLGINGEFFVKNNISISPGFIFYFEDNGGFQDRDWWELNINGNFYFATEGVVDFYGIGGINLTTRSIKSQGERDGDTELGINLGIGANFNTNGAILPYTELKYIAGNYDQAVLFFGIKFPLN</sequence>
<protein>
    <submittedName>
        <fullName evidence="2">Outer membrane beta-barrel protein</fullName>
    </submittedName>
</protein>
<proteinExistence type="predicted"/>
<evidence type="ECO:0000313" key="3">
    <source>
        <dbReference type="Proteomes" id="UP001139409"/>
    </source>
</evidence>
<reference evidence="2" key="1">
    <citation type="submission" date="2021-09" db="EMBL/GenBank/DDBJ databases">
        <title>Fulvivirga sp. isolated from coastal sediment.</title>
        <authorList>
            <person name="Yu H."/>
        </authorList>
    </citation>
    <scope>NUCLEOTIDE SEQUENCE</scope>
    <source>
        <strain evidence="2">1062</strain>
    </source>
</reference>
<dbReference type="Gene3D" id="2.40.160.20">
    <property type="match status" value="1"/>
</dbReference>
<dbReference type="SUPFAM" id="SSF56925">
    <property type="entry name" value="OMPA-like"/>
    <property type="match status" value="1"/>
</dbReference>